<accession>A0A077ZMT2</accession>
<dbReference type="AlphaFoldDB" id="A0A077ZMT2"/>
<evidence type="ECO:0000256" key="1">
    <source>
        <dbReference type="SAM" id="Coils"/>
    </source>
</evidence>
<gene>
    <name evidence="2" type="primary">Contig10741.g540</name>
    <name evidence="2" type="ORF">STYLEM_219</name>
</gene>
<keyword evidence="3" id="KW-1185">Reference proteome</keyword>
<sequence length="625" mass="74074">MKLQNQVYANNQEKSTDEMFQDIQRQNKEIDDKFMSVKEELSILKHSSHILIEQYFSKISQKLDFKQIIKEDIPELQELLKYSKKDPIKLEKLFNGKANQINFKISDANIAMQVKVELENRIKDIQMKVLAPLQVQPQFQDIKPQIIQQQQIKPLQKNIELVKQENQEKEKNVEKMYFEISSSEEPSLKKESIEIKLRPAEEIKQQNSHKQMNNNRKLKRQVLSDSSRLSFSDQEFSDEASVKKRGAKQIEKRNLRSQVKDQSDFQLKLVFTPKNVILEGLDENCFNYSLFFFENYNTIRYLTFDVDWSKGVIGQIFDNNYKKHRDTFGIIDHQFTQAQSLQQMRLQLAFGIDQSFIEPTLYKQDNSNPDQIDNFINLEEDEETDIDHSRHHRSFYSIEVFKNEIFIIGGSSTNNHLLNYEMSYDIILKDLQDLEVKYQPHDLSGLNFPRTGHSSFIVDDYLFVIFGQSQTECEYIKLSVKPEDRKFEKIKIEFDTDYEEFEKAIVFKENNNPQSEIIYFIGGSFKQRRSGNNILQLNQIKVIWDQNVKPQGIEVCKVQGVQDFQYKPPKDHQKKCLEFSQRLKSKLYNKDLNIWYFIDDEQQLIIYDVGKKKFHQKCCKVKNGF</sequence>
<name>A0A077ZMT2_STYLE</name>
<dbReference type="Proteomes" id="UP000039865">
    <property type="component" value="Unassembled WGS sequence"/>
</dbReference>
<feature type="coiled-coil region" evidence="1">
    <location>
        <begin position="152"/>
        <end position="179"/>
    </location>
</feature>
<dbReference type="Gene3D" id="2.120.10.80">
    <property type="entry name" value="Kelch-type beta propeller"/>
    <property type="match status" value="1"/>
</dbReference>
<evidence type="ECO:0008006" key="4">
    <source>
        <dbReference type="Google" id="ProtNLM"/>
    </source>
</evidence>
<evidence type="ECO:0000313" key="3">
    <source>
        <dbReference type="Proteomes" id="UP000039865"/>
    </source>
</evidence>
<dbReference type="SUPFAM" id="SSF117281">
    <property type="entry name" value="Kelch motif"/>
    <property type="match status" value="1"/>
</dbReference>
<dbReference type="InParanoid" id="A0A077ZMT2"/>
<dbReference type="InterPro" id="IPR015915">
    <property type="entry name" value="Kelch-typ_b-propeller"/>
</dbReference>
<reference evidence="2 3" key="1">
    <citation type="submission" date="2014-06" db="EMBL/GenBank/DDBJ databases">
        <authorList>
            <person name="Swart Estienne"/>
        </authorList>
    </citation>
    <scope>NUCLEOTIDE SEQUENCE [LARGE SCALE GENOMIC DNA]</scope>
    <source>
        <strain evidence="2 3">130c</strain>
    </source>
</reference>
<dbReference type="EMBL" id="CCKQ01000216">
    <property type="protein sequence ID" value="CDW71277.1"/>
    <property type="molecule type" value="Genomic_DNA"/>
</dbReference>
<keyword evidence="1" id="KW-0175">Coiled coil</keyword>
<protein>
    <recommendedName>
        <fullName evidence="4">Kelch motif family protein</fullName>
    </recommendedName>
</protein>
<evidence type="ECO:0000313" key="2">
    <source>
        <dbReference type="EMBL" id="CDW71277.1"/>
    </source>
</evidence>
<organism evidence="2 3">
    <name type="scientific">Stylonychia lemnae</name>
    <name type="common">Ciliate</name>
    <dbReference type="NCBI Taxonomy" id="5949"/>
    <lineage>
        <taxon>Eukaryota</taxon>
        <taxon>Sar</taxon>
        <taxon>Alveolata</taxon>
        <taxon>Ciliophora</taxon>
        <taxon>Intramacronucleata</taxon>
        <taxon>Spirotrichea</taxon>
        <taxon>Stichotrichia</taxon>
        <taxon>Sporadotrichida</taxon>
        <taxon>Oxytrichidae</taxon>
        <taxon>Stylonychinae</taxon>
        <taxon>Stylonychia</taxon>
    </lineage>
</organism>
<proteinExistence type="predicted"/>